<feature type="domain" description="NodB homology" evidence="2">
    <location>
        <begin position="198"/>
        <end position="386"/>
    </location>
</feature>
<evidence type="ECO:0000256" key="1">
    <source>
        <dbReference type="SAM" id="Phobius"/>
    </source>
</evidence>
<protein>
    <submittedName>
        <fullName evidence="3">Polysaccharide deacetylase</fullName>
    </submittedName>
</protein>
<dbReference type="CDD" id="cd10917">
    <property type="entry name" value="CE4_NodB_like_6s_7s"/>
    <property type="match status" value="1"/>
</dbReference>
<dbReference type="EMBL" id="AP025564">
    <property type="protein sequence ID" value="BDE95211.1"/>
    <property type="molecule type" value="Genomic_DNA"/>
</dbReference>
<dbReference type="Pfam" id="PF01522">
    <property type="entry name" value="Polysacc_deac_1"/>
    <property type="match status" value="1"/>
</dbReference>
<dbReference type="Gene3D" id="3.20.20.370">
    <property type="entry name" value="Glycoside hydrolase/deacetylase"/>
    <property type="match status" value="1"/>
</dbReference>
<feature type="transmembrane region" description="Helical" evidence="1">
    <location>
        <begin position="27"/>
        <end position="45"/>
    </location>
</feature>
<evidence type="ECO:0000313" key="3">
    <source>
        <dbReference type="EMBL" id="BDE95211.1"/>
    </source>
</evidence>
<dbReference type="PANTHER" id="PTHR10587">
    <property type="entry name" value="GLYCOSYL TRANSFERASE-RELATED"/>
    <property type="match status" value="1"/>
</dbReference>
<keyword evidence="1" id="KW-0472">Membrane</keyword>
<dbReference type="PROSITE" id="PS51677">
    <property type="entry name" value="NODB"/>
    <property type="match status" value="1"/>
</dbReference>
<dbReference type="SUPFAM" id="SSF88713">
    <property type="entry name" value="Glycoside hydrolase/deacetylase"/>
    <property type="match status" value="1"/>
</dbReference>
<name>A0ABN6MB23_9ACTN</name>
<dbReference type="Proteomes" id="UP001320544">
    <property type="component" value="Chromosome"/>
</dbReference>
<proteinExistence type="predicted"/>
<dbReference type="InterPro" id="IPR011330">
    <property type="entry name" value="Glyco_hydro/deAcase_b/a-brl"/>
</dbReference>
<gene>
    <name evidence="3" type="ORF">CE91St30_05440</name>
</gene>
<sequence>MHASYRDDDRYRAKAPRAGSGFPWKPALIAAIAFACIVGGVFFFIQTRPIAITVNGEQLELGGSKDIAAIIEAGYATPKTGDFVAVDGEVLEAGKGEAFTAYVNSQKVDDAKTGLKAGDAVTIADGANTVEPSQDTVEPIPFEVVQEGSGPLHVIDGEGADGSKVTKVGDISGKTFVEENEPKNPVCRYYYPDTGGEKVIALTFDDGPWPDYTEQVLDILAENDVKATFFTVGDRINENGKALVKRAHDEGHQICTHTFDHASGDGKGVDLGLMSAEQQIEEVTKGYDAIRDALGTDPSTVIRTPGGNFGADVQKNLSPHISSEIGWTIDSGDWRLPGADAIAEQLKSAWPGAIILCHDGGGDRSQTVAAIREAIPYLKEQGYTFITIDEMLEYPAKDVS</sequence>
<keyword evidence="4" id="KW-1185">Reference proteome</keyword>
<evidence type="ECO:0000259" key="2">
    <source>
        <dbReference type="PROSITE" id="PS51677"/>
    </source>
</evidence>
<keyword evidence="1" id="KW-1133">Transmembrane helix</keyword>
<dbReference type="InterPro" id="IPR050248">
    <property type="entry name" value="Polysacc_deacetylase_ArnD"/>
</dbReference>
<organism evidence="3 4">
    <name type="scientific">Raoultibacter timonensis</name>
    <dbReference type="NCBI Taxonomy" id="1907662"/>
    <lineage>
        <taxon>Bacteria</taxon>
        <taxon>Bacillati</taxon>
        <taxon>Actinomycetota</taxon>
        <taxon>Coriobacteriia</taxon>
        <taxon>Eggerthellales</taxon>
        <taxon>Eggerthellaceae</taxon>
        <taxon>Raoultibacter</taxon>
    </lineage>
</organism>
<reference evidence="3 4" key="1">
    <citation type="submission" date="2022-01" db="EMBL/GenBank/DDBJ databases">
        <title>Novel bile acid biosynthetic pathways are enriched in the microbiome of centenarians.</title>
        <authorList>
            <person name="Sato Y."/>
            <person name="Atarashi K."/>
            <person name="Plichta R.D."/>
            <person name="Arai Y."/>
            <person name="Sasajima S."/>
            <person name="Kearney M.S."/>
            <person name="Suda W."/>
            <person name="Takeshita K."/>
            <person name="Sasaki T."/>
            <person name="Okamoto S."/>
            <person name="Skelly N.A."/>
            <person name="Okamura Y."/>
            <person name="Vlamakis H."/>
            <person name="Li Y."/>
            <person name="Tanoue T."/>
            <person name="Takei H."/>
            <person name="Nittono H."/>
            <person name="Narushima S."/>
            <person name="Irie J."/>
            <person name="Itoh H."/>
            <person name="Moriya K."/>
            <person name="Sugiura Y."/>
            <person name="Suematsu M."/>
            <person name="Moritoki N."/>
            <person name="Shibata S."/>
            <person name="Littman R.D."/>
            <person name="Fischbach A.M."/>
            <person name="Uwamino Y."/>
            <person name="Inoue T."/>
            <person name="Honda A."/>
            <person name="Hattori M."/>
            <person name="Murai T."/>
            <person name="Xavier J.R."/>
            <person name="Hirose N."/>
            <person name="Honda K."/>
        </authorList>
    </citation>
    <scope>NUCLEOTIDE SEQUENCE [LARGE SCALE GENOMIC DNA]</scope>
    <source>
        <strain evidence="3 4">CE91-St30</strain>
    </source>
</reference>
<accession>A0ABN6MB23</accession>
<keyword evidence="1" id="KW-0812">Transmembrane</keyword>
<dbReference type="InterPro" id="IPR002509">
    <property type="entry name" value="NODB_dom"/>
</dbReference>
<evidence type="ECO:0000313" key="4">
    <source>
        <dbReference type="Proteomes" id="UP001320544"/>
    </source>
</evidence>